<evidence type="ECO:0000256" key="2">
    <source>
        <dbReference type="SAM" id="Phobius"/>
    </source>
</evidence>
<evidence type="ECO:0000313" key="3">
    <source>
        <dbReference type="EMBL" id="HGV54543.1"/>
    </source>
</evidence>
<dbReference type="Gene3D" id="1.25.40.10">
    <property type="entry name" value="Tetratricopeptide repeat domain"/>
    <property type="match status" value="1"/>
</dbReference>
<feature type="transmembrane region" description="Helical" evidence="2">
    <location>
        <begin position="608"/>
        <end position="628"/>
    </location>
</feature>
<dbReference type="InterPro" id="IPR011990">
    <property type="entry name" value="TPR-like_helical_dom_sf"/>
</dbReference>
<comment type="caution">
    <text evidence="3">The sequence shown here is derived from an EMBL/GenBank/DDBJ whole genome shotgun (WGS) entry which is preliminary data.</text>
</comment>
<keyword evidence="2" id="KW-0472">Membrane</keyword>
<gene>
    <name evidence="3" type="ORF">ENT73_00450</name>
</gene>
<dbReference type="AlphaFoldDB" id="A0A832GJW9"/>
<evidence type="ECO:0000256" key="1">
    <source>
        <dbReference type="SAM" id="Coils"/>
    </source>
</evidence>
<dbReference type="EMBL" id="DSZU01000011">
    <property type="protein sequence ID" value="HGV54543.1"/>
    <property type="molecule type" value="Genomic_DNA"/>
</dbReference>
<evidence type="ECO:0008006" key="4">
    <source>
        <dbReference type="Google" id="ProtNLM"/>
    </source>
</evidence>
<keyword evidence="1" id="KW-0175">Coiled coil</keyword>
<proteinExistence type="predicted"/>
<reference evidence="3" key="1">
    <citation type="journal article" date="2020" name="mSystems">
        <title>Genome- and Community-Level Interaction Insights into Carbon Utilization and Element Cycling Functions of Hydrothermarchaeota in Hydrothermal Sediment.</title>
        <authorList>
            <person name="Zhou Z."/>
            <person name="Liu Y."/>
            <person name="Xu W."/>
            <person name="Pan J."/>
            <person name="Luo Z.H."/>
            <person name="Li M."/>
        </authorList>
    </citation>
    <scope>NUCLEOTIDE SEQUENCE [LARGE SCALE GENOMIC DNA]</scope>
    <source>
        <strain evidence="3">SpSt-605</strain>
    </source>
</reference>
<accession>A0A832GJW9</accession>
<organism evidence="3">
    <name type="scientific">Caldimicrobium thiodismutans</name>
    <dbReference type="NCBI Taxonomy" id="1653476"/>
    <lineage>
        <taxon>Bacteria</taxon>
        <taxon>Pseudomonadati</taxon>
        <taxon>Thermodesulfobacteriota</taxon>
        <taxon>Thermodesulfobacteria</taxon>
        <taxon>Thermodesulfobacteriales</taxon>
        <taxon>Thermodesulfobacteriaceae</taxon>
        <taxon>Caldimicrobium</taxon>
    </lineage>
</organism>
<keyword evidence="2" id="KW-1133">Transmembrane helix</keyword>
<sequence length="631" mass="75011">MFLKILENKPLQKLLFGGRAQELRDFLDEYLCKYFTKKDIWLYEVQPEAPIKLNDVLFYLKEHFSATLGSAPLPLVFQISEDRPQVSSSFFKRAGKIYLQAKVVNPLKKALEKESLFYKIERVDEDIYELILPSTVDPTLIFPFKDTFFFPEEEKCFFCGTYLHKSEDCPGLRVKDPLKEFQQYLKFSFEDIVKNLWETLQDKSKEDFLKGFLCRHFYLFPAFIKIPFFFPAEIENWTNLNRPLDFPVRGGDLYLALEDLILGKLALAEEKFKRLEGETRAELGLLAVNLWKRDFPQALYHLETALAEAKTPFLKSYLLFLKGYIYYYQRDFLSAEENFREALKKDSSCIPAFYFLQLLLYEGEENWQKIFPYFQNPYTIYLAFLEPVFIKHQMELEENLQKTWESYREETVKRLREAEDKFHKLKEFFSEEERKDYEETLKKIRENTYKGGLILIEAAGKGALELSLELNSYIISKIKKFKSELEKITTSLSPLEKFWQAYPYKREDFLFGQKLTKAKEIFKKLESRLKKSEIAKELKFIQKELSTLHSIVEELEIHKEDLQKKWKFREKLYKFLVRYLIAEGILVILFLSSSFLPETVSSLPLFSLSNFFLFSFILFLLTVFSVQIDKK</sequence>
<keyword evidence="2" id="KW-0812">Transmembrane</keyword>
<feature type="coiled-coil region" evidence="1">
    <location>
        <begin position="515"/>
        <end position="565"/>
    </location>
</feature>
<name>A0A832GJW9_9BACT</name>
<protein>
    <recommendedName>
        <fullName evidence="4">Tetratricopeptide repeat protein</fullName>
    </recommendedName>
</protein>
<dbReference type="SUPFAM" id="SSF48452">
    <property type="entry name" value="TPR-like"/>
    <property type="match status" value="1"/>
</dbReference>
<feature type="transmembrane region" description="Helical" evidence="2">
    <location>
        <begin position="575"/>
        <end position="596"/>
    </location>
</feature>